<dbReference type="EMBL" id="MHJU01000033">
    <property type="protein sequence ID" value="OGY72481.1"/>
    <property type="molecule type" value="Genomic_DNA"/>
</dbReference>
<comment type="caution">
    <text evidence="1">The sequence shown here is derived from an EMBL/GenBank/DDBJ whole genome shotgun (WGS) entry which is preliminary data.</text>
</comment>
<sequence>MTVYFYTTRDTTAYQPNIMLIKAIQNAGALLHSNLVGVSYALEFPKGLDAVVVLGDPESQEASYVVALAIARRKPILYLLTKGELVPPDIQKISETHELKKVFKFSYFTLDTASKIIGEFIDQFVYHTDTYEIKFTLRLNTELERYLKWKSKRMKVDKATLVRRLIEEFRGHDEQYKG</sequence>
<protein>
    <recommendedName>
        <fullName evidence="3">Ribbon-helix-helix protein CopG domain-containing protein</fullName>
    </recommendedName>
</protein>
<evidence type="ECO:0000313" key="1">
    <source>
        <dbReference type="EMBL" id="OGY72481.1"/>
    </source>
</evidence>
<accession>A0A1G2A6U4</accession>
<organism evidence="1 2">
    <name type="scientific">Candidatus Jacksonbacteria bacterium RIFCSPLOWO2_02_FULL_44_20</name>
    <dbReference type="NCBI Taxonomy" id="1798460"/>
    <lineage>
        <taxon>Bacteria</taxon>
        <taxon>Candidatus Jacksoniibacteriota</taxon>
    </lineage>
</organism>
<gene>
    <name evidence="1" type="ORF">A3H61_01075</name>
</gene>
<name>A0A1G2A6U4_9BACT</name>
<evidence type="ECO:0008006" key="3">
    <source>
        <dbReference type="Google" id="ProtNLM"/>
    </source>
</evidence>
<proteinExistence type="predicted"/>
<reference evidence="1 2" key="1">
    <citation type="journal article" date="2016" name="Nat. Commun.">
        <title>Thousands of microbial genomes shed light on interconnected biogeochemical processes in an aquifer system.</title>
        <authorList>
            <person name="Anantharaman K."/>
            <person name="Brown C.T."/>
            <person name="Hug L.A."/>
            <person name="Sharon I."/>
            <person name="Castelle C.J."/>
            <person name="Probst A.J."/>
            <person name="Thomas B.C."/>
            <person name="Singh A."/>
            <person name="Wilkins M.J."/>
            <person name="Karaoz U."/>
            <person name="Brodie E.L."/>
            <person name="Williams K.H."/>
            <person name="Hubbard S.S."/>
            <person name="Banfield J.F."/>
        </authorList>
    </citation>
    <scope>NUCLEOTIDE SEQUENCE [LARGE SCALE GENOMIC DNA]</scope>
</reference>
<dbReference type="Proteomes" id="UP000178315">
    <property type="component" value="Unassembled WGS sequence"/>
</dbReference>
<dbReference type="AlphaFoldDB" id="A0A1G2A6U4"/>
<evidence type="ECO:0000313" key="2">
    <source>
        <dbReference type="Proteomes" id="UP000178315"/>
    </source>
</evidence>